<dbReference type="InterPro" id="IPR006170">
    <property type="entry name" value="PBP/GOBP"/>
</dbReference>
<dbReference type="PANTHER" id="PTHR11857:SF43">
    <property type="entry name" value="GEO07291P1-RELATED"/>
    <property type="match status" value="1"/>
</dbReference>
<evidence type="ECO:0000256" key="2">
    <source>
        <dbReference type="ARBA" id="ARBA00008098"/>
    </source>
</evidence>
<dbReference type="CDD" id="cd23992">
    <property type="entry name" value="PBP_GOBP"/>
    <property type="match status" value="1"/>
</dbReference>
<keyword evidence="4 5" id="KW-0732">Signal</keyword>
<evidence type="ECO:0000256" key="5">
    <source>
        <dbReference type="SAM" id="SignalP"/>
    </source>
</evidence>
<accession>A0A8F9WM56</accession>
<dbReference type="Pfam" id="PF01395">
    <property type="entry name" value="PBP_GOBP"/>
    <property type="match status" value="1"/>
</dbReference>
<feature type="signal peptide" evidence="5">
    <location>
        <begin position="1"/>
        <end position="19"/>
    </location>
</feature>
<dbReference type="GO" id="GO:0005549">
    <property type="term" value="F:odorant binding"/>
    <property type="evidence" value="ECO:0007669"/>
    <property type="project" value="InterPro"/>
</dbReference>
<evidence type="ECO:0000313" key="6">
    <source>
        <dbReference type="EMBL" id="QYL00035.1"/>
    </source>
</evidence>
<feature type="chain" id="PRO_5034724875" evidence="5">
    <location>
        <begin position="20"/>
        <end position="151"/>
    </location>
</feature>
<protein>
    <submittedName>
        <fullName evidence="6">OBP8</fullName>
    </submittedName>
</protein>
<evidence type="ECO:0000256" key="4">
    <source>
        <dbReference type="ARBA" id="ARBA00022729"/>
    </source>
</evidence>
<dbReference type="GO" id="GO:0005615">
    <property type="term" value="C:extracellular space"/>
    <property type="evidence" value="ECO:0007669"/>
    <property type="project" value="TreeGrafter"/>
</dbReference>
<evidence type="ECO:0000256" key="1">
    <source>
        <dbReference type="ARBA" id="ARBA00004613"/>
    </source>
</evidence>
<keyword evidence="3" id="KW-0964">Secreted</keyword>
<dbReference type="SUPFAM" id="SSF47565">
    <property type="entry name" value="Insect pheromone/odorant-binding proteins"/>
    <property type="match status" value="1"/>
</dbReference>
<name>A0A8F9WM56_9MUSC</name>
<dbReference type="Gene3D" id="1.10.238.20">
    <property type="entry name" value="Pheromone/general odorant binding protein domain"/>
    <property type="match status" value="1"/>
</dbReference>
<evidence type="ECO:0000256" key="3">
    <source>
        <dbReference type="ARBA" id="ARBA00022525"/>
    </source>
</evidence>
<dbReference type="GO" id="GO:0007608">
    <property type="term" value="P:sensory perception of smell"/>
    <property type="evidence" value="ECO:0007669"/>
    <property type="project" value="TreeGrafter"/>
</dbReference>
<dbReference type="SMART" id="SM00708">
    <property type="entry name" value="PhBP"/>
    <property type="match status" value="1"/>
</dbReference>
<reference evidence="6" key="1">
    <citation type="submission" date="2020-06" db="EMBL/GenBank/DDBJ databases">
        <authorList>
            <person name="Jia H.R."/>
        </authorList>
    </citation>
    <scope>NUCLEOTIDE SEQUENCE</scope>
</reference>
<sequence length="151" mass="17465">MKTCISIIFIALLVNWTSADTLTLESKLKTYEKYREECLNSFQIPESELEKYKSNTFEDSVYDNAIGHCFIKCFLEKVGVFKNDTGFQENHIFHETIGGFIPDQSRQFLTKIEECAKNANQETNTCKRAYVGVSCIVNHLKTVFKPFEDHQ</sequence>
<proteinExistence type="evidence at transcript level"/>
<comment type="subcellular location">
    <subcellularLocation>
        <location evidence="1">Secreted</location>
    </subcellularLocation>
</comment>
<dbReference type="PANTHER" id="PTHR11857">
    <property type="entry name" value="ODORANT BINDING PROTEIN-RELATED"/>
    <property type="match status" value="1"/>
</dbReference>
<dbReference type="EMBL" id="MT585322">
    <property type="protein sequence ID" value="QYL00035.1"/>
    <property type="molecule type" value="mRNA"/>
</dbReference>
<dbReference type="InterPro" id="IPR036728">
    <property type="entry name" value="PBP_GOBP_sf"/>
</dbReference>
<comment type="similarity">
    <text evidence="2">Belongs to the PBP/GOBP family.</text>
</comment>
<organism evidence="6">
    <name type="scientific">Eupeodes corollae</name>
    <dbReference type="NCBI Taxonomy" id="290404"/>
    <lineage>
        <taxon>Eukaryota</taxon>
        <taxon>Metazoa</taxon>
        <taxon>Ecdysozoa</taxon>
        <taxon>Arthropoda</taxon>
        <taxon>Hexapoda</taxon>
        <taxon>Insecta</taxon>
        <taxon>Pterygota</taxon>
        <taxon>Neoptera</taxon>
        <taxon>Endopterygota</taxon>
        <taxon>Diptera</taxon>
        <taxon>Brachycera</taxon>
        <taxon>Muscomorpha</taxon>
        <taxon>Syrphoidea</taxon>
        <taxon>Syrphidae</taxon>
        <taxon>Syrphinae</taxon>
        <taxon>Syrphini</taxon>
        <taxon>Eupeodes</taxon>
        <taxon>Eupeodes</taxon>
    </lineage>
</organism>
<dbReference type="AlphaFoldDB" id="A0A8F9WM56"/>